<evidence type="ECO:0000313" key="3">
    <source>
        <dbReference type="EMBL" id="JAG55242.1"/>
    </source>
</evidence>
<gene>
    <name evidence="1" type="ORF">CM83_89652</name>
    <name evidence="2" type="ORF">CM83_89653</name>
</gene>
<reference evidence="3" key="3">
    <citation type="submission" date="2014-09" db="EMBL/GenBank/DDBJ databases">
        <authorList>
            <person name="Magalhaes I.L.F."/>
            <person name="Oliveira U."/>
            <person name="Santos F.R."/>
            <person name="Vidigal T.H.D.A."/>
            <person name="Brescovit A.D."/>
            <person name="Santos A.J."/>
        </authorList>
    </citation>
    <scope>NUCLEOTIDE SEQUENCE</scope>
</reference>
<name>A0A0A9YRE2_LYGHE</name>
<dbReference type="EMBL" id="GBHO01009403">
    <property type="protein sequence ID" value="JAG34201.1"/>
    <property type="molecule type" value="Transcribed_RNA"/>
</dbReference>
<evidence type="ECO:0000313" key="2">
    <source>
        <dbReference type="EMBL" id="JAG34201.1"/>
    </source>
</evidence>
<accession>A0A0A9YRE2</accession>
<reference evidence="2" key="2">
    <citation type="submission" date="2014-07" db="EMBL/GenBank/DDBJ databases">
        <authorList>
            <person name="Hull J."/>
        </authorList>
    </citation>
    <scope>NUCLEOTIDE SEQUENCE</scope>
</reference>
<dbReference type="EMBL" id="GBHO01009405">
    <property type="protein sequence ID" value="JAG34199.1"/>
    <property type="molecule type" value="Transcribed_RNA"/>
</dbReference>
<proteinExistence type="predicted"/>
<sequence length="104" mass="12296">MYECRHASDVRPERCASAQHAIEKNHGFDFDVTEILDREPVLGRCLFKEMTYIHLNPRSCNTRELRVSVQWILEYFLRFRRSILAVKVFGLFRSVLVATYQPGF</sequence>
<dbReference type="EMBL" id="GBRD01010582">
    <property type="protein sequence ID" value="JAG55242.1"/>
    <property type="molecule type" value="Transcribed_RNA"/>
</dbReference>
<organism evidence="2">
    <name type="scientific">Lygus hesperus</name>
    <name type="common">Western plant bug</name>
    <dbReference type="NCBI Taxonomy" id="30085"/>
    <lineage>
        <taxon>Eukaryota</taxon>
        <taxon>Metazoa</taxon>
        <taxon>Ecdysozoa</taxon>
        <taxon>Arthropoda</taxon>
        <taxon>Hexapoda</taxon>
        <taxon>Insecta</taxon>
        <taxon>Pterygota</taxon>
        <taxon>Neoptera</taxon>
        <taxon>Paraneoptera</taxon>
        <taxon>Hemiptera</taxon>
        <taxon>Heteroptera</taxon>
        <taxon>Panheteroptera</taxon>
        <taxon>Cimicomorpha</taxon>
        <taxon>Miridae</taxon>
        <taxon>Mirini</taxon>
        <taxon>Lygus</taxon>
    </lineage>
</organism>
<evidence type="ECO:0000313" key="1">
    <source>
        <dbReference type="EMBL" id="JAG34199.1"/>
    </source>
</evidence>
<reference evidence="2" key="1">
    <citation type="journal article" date="2014" name="PLoS ONE">
        <title>Transcriptome-Based Identification of ABC Transporters in the Western Tarnished Plant Bug Lygus hesperus.</title>
        <authorList>
            <person name="Hull J.J."/>
            <person name="Chaney K."/>
            <person name="Geib S.M."/>
            <person name="Fabrick J.A."/>
            <person name="Brent C.S."/>
            <person name="Walsh D."/>
            <person name="Lavine L.C."/>
        </authorList>
    </citation>
    <scope>NUCLEOTIDE SEQUENCE</scope>
</reference>
<dbReference type="AlphaFoldDB" id="A0A0A9YRE2"/>
<dbReference type="EMBL" id="GBRD01010580">
    <property type="protein sequence ID" value="JAG55244.1"/>
    <property type="molecule type" value="Transcribed_RNA"/>
</dbReference>
<protein>
    <submittedName>
        <fullName evidence="2">Uncharacterized protein</fullName>
    </submittedName>
</protein>